<dbReference type="RefSeq" id="WP_184738371.1">
    <property type="nucleotide sequence ID" value="NZ_CP147867.1"/>
</dbReference>
<accession>A0A7W7PG78</accession>
<keyword evidence="3" id="KW-1185">Reference proteome</keyword>
<protein>
    <recommendedName>
        <fullName evidence="4">Secreted protein</fullName>
    </recommendedName>
</protein>
<name>A0A7W7PG78_STRNE</name>
<evidence type="ECO:0000256" key="1">
    <source>
        <dbReference type="SAM" id="SignalP"/>
    </source>
</evidence>
<proteinExistence type="predicted"/>
<dbReference type="AlphaFoldDB" id="A0A7W7PG78"/>
<gene>
    <name evidence="2" type="ORF">FHS38_005792</name>
</gene>
<organism evidence="2 3">
    <name type="scientific">Streptomyces netropsis</name>
    <name type="common">Streptoverticillium netropsis</name>
    <dbReference type="NCBI Taxonomy" id="55404"/>
    <lineage>
        <taxon>Bacteria</taxon>
        <taxon>Bacillati</taxon>
        <taxon>Actinomycetota</taxon>
        <taxon>Actinomycetes</taxon>
        <taxon>Kitasatosporales</taxon>
        <taxon>Streptomycetaceae</taxon>
        <taxon>Streptomyces</taxon>
    </lineage>
</organism>
<feature type="signal peptide" evidence="1">
    <location>
        <begin position="1"/>
        <end position="28"/>
    </location>
</feature>
<keyword evidence="1" id="KW-0732">Signal</keyword>
<dbReference type="Proteomes" id="UP000556436">
    <property type="component" value="Unassembled WGS sequence"/>
</dbReference>
<reference evidence="2 3" key="1">
    <citation type="submission" date="2020-08" db="EMBL/GenBank/DDBJ databases">
        <title>Genomic Encyclopedia of Type Strains, Phase III (KMG-III): the genomes of soil and plant-associated and newly described type strains.</title>
        <authorList>
            <person name="Whitman W."/>
        </authorList>
    </citation>
    <scope>NUCLEOTIDE SEQUENCE [LARGE SCALE GENOMIC DNA]</scope>
    <source>
        <strain evidence="2 3">CECT 3265</strain>
    </source>
</reference>
<evidence type="ECO:0000313" key="2">
    <source>
        <dbReference type="EMBL" id="MBB4889716.1"/>
    </source>
</evidence>
<evidence type="ECO:0008006" key="4">
    <source>
        <dbReference type="Google" id="ProtNLM"/>
    </source>
</evidence>
<sequence>MMQRTPAKLALLASAVVLAAGGGPTALAATPASVEHAAVRADGQAPMAPPGCSLRNIDGGRTAEARCITPGHYEHYVKCRTLTGYDLRIEYFITDSDVFCERGVMTHDVHKVDSL</sequence>
<comment type="caution">
    <text evidence="2">The sequence shown here is derived from an EMBL/GenBank/DDBJ whole genome shotgun (WGS) entry which is preliminary data.</text>
</comment>
<dbReference type="EMBL" id="JACHJG010000014">
    <property type="protein sequence ID" value="MBB4889716.1"/>
    <property type="molecule type" value="Genomic_DNA"/>
</dbReference>
<feature type="chain" id="PRO_5030640682" description="Secreted protein" evidence="1">
    <location>
        <begin position="29"/>
        <end position="115"/>
    </location>
</feature>
<evidence type="ECO:0000313" key="3">
    <source>
        <dbReference type="Proteomes" id="UP000556436"/>
    </source>
</evidence>